<feature type="domain" description="Exonuclease" evidence="2">
    <location>
        <begin position="4"/>
        <end position="170"/>
    </location>
</feature>
<dbReference type="GO" id="GO:0003676">
    <property type="term" value="F:nucleic acid binding"/>
    <property type="evidence" value="ECO:0007669"/>
    <property type="project" value="InterPro"/>
</dbReference>
<dbReference type="GO" id="GO:0005829">
    <property type="term" value="C:cytosol"/>
    <property type="evidence" value="ECO:0007669"/>
    <property type="project" value="TreeGrafter"/>
</dbReference>
<name>A0A399JBU0_9MICC</name>
<proteinExistence type="predicted"/>
<dbReference type="InterPro" id="IPR036397">
    <property type="entry name" value="RNaseH_sf"/>
</dbReference>
<keyword evidence="3" id="KW-0540">Nuclease</keyword>
<keyword evidence="4" id="KW-1185">Reference proteome</keyword>
<gene>
    <name evidence="3" type="ORF">DWB68_06040</name>
</gene>
<evidence type="ECO:0000259" key="2">
    <source>
        <dbReference type="SMART" id="SM00479"/>
    </source>
</evidence>
<dbReference type="RefSeq" id="WP_119424249.1">
    <property type="nucleotide sequence ID" value="NZ_QQXK01000009.1"/>
</dbReference>
<dbReference type="CDD" id="cd17748">
    <property type="entry name" value="BRCT_DNA_ligase_like"/>
    <property type="match status" value="1"/>
</dbReference>
<dbReference type="Gene3D" id="3.40.50.10190">
    <property type="entry name" value="BRCT domain"/>
    <property type="match status" value="1"/>
</dbReference>
<dbReference type="Gene3D" id="3.30.420.10">
    <property type="entry name" value="Ribonuclease H-like superfamily/Ribonuclease H"/>
    <property type="match status" value="1"/>
</dbReference>
<evidence type="ECO:0000256" key="1">
    <source>
        <dbReference type="SAM" id="MobiDB-lite"/>
    </source>
</evidence>
<dbReference type="PANTHER" id="PTHR30231:SF42">
    <property type="entry name" value="EXONUCLEASE"/>
    <property type="match status" value="1"/>
</dbReference>
<comment type="caution">
    <text evidence="3">The sequence shown here is derived from an EMBL/GenBank/DDBJ whole genome shotgun (WGS) entry which is preliminary data.</text>
</comment>
<keyword evidence="3" id="KW-0378">Hydrolase</keyword>
<feature type="compositionally biased region" description="Pro residues" evidence="1">
    <location>
        <begin position="217"/>
        <end position="229"/>
    </location>
</feature>
<dbReference type="GO" id="GO:0008408">
    <property type="term" value="F:3'-5' exonuclease activity"/>
    <property type="evidence" value="ECO:0007669"/>
    <property type="project" value="TreeGrafter"/>
</dbReference>
<dbReference type="InterPro" id="IPR012337">
    <property type="entry name" value="RNaseH-like_sf"/>
</dbReference>
<dbReference type="SUPFAM" id="SSF52113">
    <property type="entry name" value="BRCT domain"/>
    <property type="match status" value="1"/>
</dbReference>
<dbReference type="PANTHER" id="PTHR30231">
    <property type="entry name" value="DNA POLYMERASE III SUBUNIT EPSILON"/>
    <property type="match status" value="1"/>
</dbReference>
<sequence length="333" mass="35362">MAVDFTAIDFETANGFRGSACSVGLVKVRDSRVVDTDYWVMRPPEGFDHFDARNVQIHGIRPEDVEGAPRFAATYERLAAFVGDDVLLAHNAAFDVGVIKAGLQASGAAGVAVDYGCTVKLARRTYDLASYSLPFAAAAAGYELTSHHEALADAEACAHIAIDAARRHGADSVNALFDAVGLGLGHQDAFAPGDPECAELVDARGWRAAGHVLPKQPGKPWPTEGPNPEPNAQADPSNPLFGETLVFTGDLGVPRPEAKVRAAIVGARTADRVTRATTVLVVGDGFVPEDLTTGRLTRKARHVLALRDQGRKIHILSEPEFLQAVGGSWPEGR</sequence>
<keyword evidence="3" id="KW-0269">Exonuclease</keyword>
<dbReference type="CDD" id="cd06130">
    <property type="entry name" value="DNA_pol_III_epsilon_like"/>
    <property type="match status" value="1"/>
</dbReference>
<dbReference type="AlphaFoldDB" id="A0A399JBU0"/>
<dbReference type="SMART" id="SM00479">
    <property type="entry name" value="EXOIII"/>
    <property type="match status" value="1"/>
</dbReference>
<dbReference type="Proteomes" id="UP000265419">
    <property type="component" value="Unassembled WGS sequence"/>
</dbReference>
<dbReference type="Pfam" id="PF00929">
    <property type="entry name" value="RNase_T"/>
    <property type="match status" value="1"/>
</dbReference>
<evidence type="ECO:0000313" key="4">
    <source>
        <dbReference type="Proteomes" id="UP000265419"/>
    </source>
</evidence>
<evidence type="ECO:0000313" key="3">
    <source>
        <dbReference type="EMBL" id="RII42704.1"/>
    </source>
</evidence>
<dbReference type="SUPFAM" id="SSF53098">
    <property type="entry name" value="Ribonuclease H-like"/>
    <property type="match status" value="1"/>
</dbReference>
<dbReference type="InterPro" id="IPR036420">
    <property type="entry name" value="BRCT_dom_sf"/>
</dbReference>
<accession>A0A399JBU0</accession>
<dbReference type="InterPro" id="IPR013520">
    <property type="entry name" value="Ribonucl_H"/>
</dbReference>
<dbReference type="EMBL" id="QQXK01000009">
    <property type="protein sequence ID" value="RII42704.1"/>
    <property type="molecule type" value="Genomic_DNA"/>
</dbReference>
<reference evidence="3 4" key="1">
    <citation type="submission" date="2018-07" db="EMBL/GenBank/DDBJ databases">
        <title>Arthrobacter sp. nov., isolated from raw cow's milk with high bacterial count.</title>
        <authorList>
            <person name="Hahne J."/>
            <person name="Isele D."/>
            <person name="Lipski A."/>
        </authorList>
    </citation>
    <scope>NUCLEOTIDE SEQUENCE [LARGE SCALE GENOMIC DNA]</scope>
    <source>
        <strain evidence="3 4">JZ R-35</strain>
    </source>
</reference>
<organism evidence="3 4">
    <name type="scientific">Galactobacter valiniphilus</name>
    <dbReference type="NCBI Taxonomy" id="2676122"/>
    <lineage>
        <taxon>Bacteria</taxon>
        <taxon>Bacillati</taxon>
        <taxon>Actinomycetota</taxon>
        <taxon>Actinomycetes</taxon>
        <taxon>Micrococcales</taxon>
        <taxon>Micrococcaceae</taxon>
        <taxon>Galactobacter</taxon>
    </lineage>
</organism>
<protein>
    <submittedName>
        <fullName evidence="3">Exonuclease</fullName>
    </submittedName>
</protein>
<feature type="region of interest" description="Disordered" evidence="1">
    <location>
        <begin position="211"/>
        <end position="237"/>
    </location>
</feature>